<keyword evidence="2" id="KW-0378">Hydrolase</keyword>
<dbReference type="InterPro" id="IPR018087">
    <property type="entry name" value="Glyco_hydro_5_CS"/>
</dbReference>
<comment type="caution">
    <text evidence="5">The sequence shown here is derived from an EMBL/GenBank/DDBJ whole genome shotgun (WGS) entry which is preliminary data.</text>
</comment>
<keyword evidence="3" id="KW-0326">Glycosidase</keyword>
<sequence length="468" mass="51231">MQSFWQKNWKSLVILGGLLASLPLTVPLAQKAWKVMTGASYQAAAIVVDVSQAGAPVNRIWDGVAQGFEKLPDQDFRLSPVAGLLKGVNVRYVRIDHVYDGYDVVSRADGGLMYDWSKLDALVGDILSAGAIPFFSISYMPSAISKSDILDEPTDWGEWGAVVSALVGHYSRDYRGGLSNVIYEVWNEPDLFGGWKMNRGKNYTTLYSVASRAANGVNSAKTFKIGGPATTGFYTAWVNGFYEKLDSSVRIDFFSWHRYSASVDDFVKDAETAKKLMERQIARSQYLYITEWGVNPERGSAYDGRWAAAHYLAVNTALSKTAIDLALAFEVLDGAPGDEQYHGGWGMLTNPKYGAVAKKPRFAAWEMITKLTGNQLPLVGEGSYVSALAAKDPAGVARVLLVNYDERGQHTELVPVTVTGLMEGTYAVTEKYLSGRSLTTDVVPISGNIRREVSLSASEAVLLTYVKQ</sequence>
<dbReference type="GO" id="GO:0004553">
    <property type="term" value="F:hydrolase activity, hydrolyzing O-glycosyl compounds"/>
    <property type="evidence" value="ECO:0007669"/>
    <property type="project" value="InterPro"/>
</dbReference>
<evidence type="ECO:0000256" key="3">
    <source>
        <dbReference type="ARBA" id="ARBA00023295"/>
    </source>
</evidence>
<dbReference type="InterPro" id="IPR051923">
    <property type="entry name" value="Glycosyl_Hydrolase_39"/>
</dbReference>
<comment type="similarity">
    <text evidence="1">Belongs to the glycosyl hydrolase 39 family.</text>
</comment>
<organism evidence="5 6">
    <name type="scientific">Candidatus Collierbacteria bacterium RIFOXYA2_FULL_46_10</name>
    <dbReference type="NCBI Taxonomy" id="1817726"/>
    <lineage>
        <taxon>Bacteria</taxon>
        <taxon>Candidatus Collieribacteriota</taxon>
    </lineage>
</organism>
<dbReference type="Proteomes" id="UP000176191">
    <property type="component" value="Unassembled WGS sequence"/>
</dbReference>
<dbReference type="PANTHER" id="PTHR12631">
    <property type="entry name" value="ALPHA-L-IDURONIDASE"/>
    <property type="match status" value="1"/>
</dbReference>
<dbReference type="InterPro" id="IPR049166">
    <property type="entry name" value="GH39_cat"/>
</dbReference>
<dbReference type="Gene3D" id="3.20.20.80">
    <property type="entry name" value="Glycosidases"/>
    <property type="match status" value="1"/>
</dbReference>
<gene>
    <name evidence="5" type="ORF">A2228_02255</name>
</gene>
<feature type="domain" description="Glycosyl hydrolases family 39 N-terminal catalytic" evidence="4">
    <location>
        <begin position="86"/>
        <end position="393"/>
    </location>
</feature>
<dbReference type="EMBL" id="MFAK01000037">
    <property type="protein sequence ID" value="OGD74336.1"/>
    <property type="molecule type" value="Genomic_DNA"/>
</dbReference>
<dbReference type="PROSITE" id="PS00659">
    <property type="entry name" value="GLYCOSYL_HYDROL_F5"/>
    <property type="match status" value="1"/>
</dbReference>
<dbReference type="GO" id="GO:0005975">
    <property type="term" value="P:carbohydrate metabolic process"/>
    <property type="evidence" value="ECO:0007669"/>
    <property type="project" value="InterPro"/>
</dbReference>
<dbReference type="SUPFAM" id="SSF51445">
    <property type="entry name" value="(Trans)glycosidases"/>
    <property type="match status" value="1"/>
</dbReference>
<evidence type="ECO:0000256" key="2">
    <source>
        <dbReference type="ARBA" id="ARBA00022801"/>
    </source>
</evidence>
<accession>A0A1F5F431</accession>
<reference evidence="5 6" key="1">
    <citation type="journal article" date="2016" name="Nat. Commun.">
        <title>Thousands of microbial genomes shed light on interconnected biogeochemical processes in an aquifer system.</title>
        <authorList>
            <person name="Anantharaman K."/>
            <person name="Brown C.T."/>
            <person name="Hug L.A."/>
            <person name="Sharon I."/>
            <person name="Castelle C.J."/>
            <person name="Probst A.J."/>
            <person name="Thomas B.C."/>
            <person name="Singh A."/>
            <person name="Wilkins M.J."/>
            <person name="Karaoz U."/>
            <person name="Brodie E.L."/>
            <person name="Williams K.H."/>
            <person name="Hubbard S.S."/>
            <person name="Banfield J.F."/>
        </authorList>
    </citation>
    <scope>NUCLEOTIDE SEQUENCE [LARGE SCALE GENOMIC DNA]</scope>
</reference>
<evidence type="ECO:0000256" key="1">
    <source>
        <dbReference type="ARBA" id="ARBA00008875"/>
    </source>
</evidence>
<name>A0A1F5F431_9BACT</name>
<proteinExistence type="inferred from homology"/>
<evidence type="ECO:0000313" key="5">
    <source>
        <dbReference type="EMBL" id="OGD74336.1"/>
    </source>
</evidence>
<evidence type="ECO:0000259" key="4">
    <source>
        <dbReference type="Pfam" id="PF01229"/>
    </source>
</evidence>
<evidence type="ECO:0000313" key="6">
    <source>
        <dbReference type="Proteomes" id="UP000176191"/>
    </source>
</evidence>
<protein>
    <recommendedName>
        <fullName evidence="4">Glycosyl hydrolases family 39 N-terminal catalytic domain-containing protein</fullName>
    </recommendedName>
</protein>
<dbReference type="Pfam" id="PF01229">
    <property type="entry name" value="Glyco_hydro_39"/>
    <property type="match status" value="1"/>
</dbReference>
<dbReference type="AlphaFoldDB" id="A0A1F5F431"/>
<dbReference type="PANTHER" id="PTHR12631:SF10">
    <property type="entry name" value="BETA-XYLOSIDASE-LIKE PROTEIN-RELATED"/>
    <property type="match status" value="1"/>
</dbReference>
<dbReference type="InterPro" id="IPR017853">
    <property type="entry name" value="GH"/>
</dbReference>